<evidence type="ECO:0000313" key="6">
    <source>
        <dbReference type="Proteomes" id="UP000823603"/>
    </source>
</evidence>
<dbReference type="InterPro" id="IPR009057">
    <property type="entry name" value="Homeodomain-like_sf"/>
</dbReference>
<dbReference type="InterPro" id="IPR050109">
    <property type="entry name" value="HTH-type_TetR-like_transc_reg"/>
</dbReference>
<evidence type="ECO:0000256" key="1">
    <source>
        <dbReference type="ARBA" id="ARBA00023125"/>
    </source>
</evidence>
<dbReference type="PROSITE" id="PS01081">
    <property type="entry name" value="HTH_TETR_1"/>
    <property type="match status" value="1"/>
</dbReference>
<keyword evidence="3" id="KW-0472">Membrane</keyword>
<reference evidence="5" key="2">
    <citation type="journal article" date="2021" name="PeerJ">
        <title>Extensive microbial diversity within the chicken gut microbiome revealed by metagenomics and culture.</title>
        <authorList>
            <person name="Gilroy R."/>
            <person name="Ravi A."/>
            <person name="Getino M."/>
            <person name="Pursley I."/>
            <person name="Horton D.L."/>
            <person name="Alikhan N.F."/>
            <person name="Baker D."/>
            <person name="Gharbi K."/>
            <person name="Hall N."/>
            <person name="Watson M."/>
            <person name="Adriaenssens E.M."/>
            <person name="Foster-Nyarko E."/>
            <person name="Jarju S."/>
            <person name="Secka A."/>
            <person name="Antonio M."/>
            <person name="Oren A."/>
            <person name="Chaudhuri R.R."/>
            <person name="La Ragione R."/>
            <person name="Hildebrand F."/>
            <person name="Pallen M.J."/>
        </authorList>
    </citation>
    <scope>NUCLEOTIDE SEQUENCE</scope>
    <source>
        <strain evidence="5">B2-22910</strain>
    </source>
</reference>
<evidence type="ECO:0000259" key="4">
    <source>
        <dbReference type="PROSITE" id="PS50977"/>
    </source>
</evidence>
<sequence>MQTRNNRGPAAQPPQDSTFQERRIVEAAKSLFVLKGFDETSMCDIASAAGVTRPALHYYFRTKERMFHAVFGDIIQSLAPSIEEILLQDTTAIEKLSRFVDIYLEKFIQEPSLPLFIMMEIHRDAAHLVDTASRLDIRQYVSRIVSYLTSEMECGHIRKVPLYTIFYTFFGLLTYPFLTRNLFSVLFNGSPDDFESVVRRWKPYVMMHIADMLDTGAKEKEPETAT</sequence>
<dbReference type="PANTHER" id="PTHR30055">
    <property type="entry name" value="HTH-TYPE TRANSCRIPTIONAL REGULATOR RUTR"/>
    <property type="match status" value="1"/>
</dbReference>
<reference evidence="5" key="1">
    <citation type="submission" date="2020-10" db="EMBL/GenBank/DDBJ databases">
        <authorList>
            <person name="Gilroy R."/>
        </authorList>
    </citation>
    <scope>NUCLEOTIDE SEQUENCE</scope>
    <source>
        <strain evidence="5">B2-22910</strain>
    </source>
</reference>
<dbReference type="InterPro" id="IPR036271">
    <property type="entry name" value="Tet_transcr_reg_TetR-rel_C_sf"/>
</dbReference>
<dbReference type="GO" id="GO:0003700">
    <property type="term" value="F:DNA-binding transcription factor activity"/>
    <property type="evidence" value="ECO:0007669"/>
    <property type="project" value="TreeGrafter"/>
</dbReference>
<keyword evidence="1 2" id="KW-0238">DNA-binding</keyword>
<comment type="caution">
    <text evidence="5">The sequence shown here is derived from an EMBL/GenBank/DDBJ whole genome shotgun (WGS) entry which is preliminary data.</text>
</comment>
<feature type="domain" description="HTH tetR-type" evidence="4">
    <location>
        <begin position="18"/>
        <end position="78"/>
    </location>
</feature>
<dbReference type="Pfam" id="PF00440">
    <property type="entry name" value="TetR_N"/>
    <property type="match status" value="1"/>
</dbReference>
<evidence type="ECO:0000256" key="2">
    <source>
        <dbReference type="PROSITE-ProRule" id="PRU00335"/>
    </source>
</evidence>
<dbReference type="GO" id="GO:0000976">
    <property type="term" value="F:transcription cis-regulatory region binding"/>
    <property type="evidence" value="ECO:0007669"/>
    <property type="project" value="TreeGrafter"/>
</dbReference>
<dbReference type="PANTHER" id="PTHR30055:SF207">
    <property type="entry name" value="HTH-TYPE TRANSCRIPTIONAL REPRESSOR FATR"/>
    <property type="match status" value="1"/>
</dbReference>
<gene>
    <name evidence="5" type="ORF">IAB82_01790</name>
</gene>
<dbReference type="Proteomes" id="UP000823603">
    <property type="component" value="Unassembled WGS sequence"/>
</dbReference>
<dbReference type="SUPFAM" id="SSF48498">
    <property type="entry name" value="Tetracyclin repressor-like, C-terminal domain"/>
    <property type="match status" value="1"/>
</dbReference>
<accession>A0A9D9NEG2</accession>
<protein>
    <submittedName>
        <fullName evidence="5">TetR/AcrR family transcriptional regulator</fullName>
    </submittedName>
</protein>
<keyword evidence="3" id="KW-1133">Transmembrane helix</keyword>
<organism evidence="5 6">
    <name type="scientific">Candidatus Cryptobacteroides faecavium</name>
    <dbReference type="NCBI Taxonomy" id="2840762"/>
    <lineage>
        <taxon>Bacteria</taxon>
        <taxon>Pseudomonadati</taxon>
        <taxon>Bacteroidota</taxon>
        <taxon>Bacteroidia</taxon>
        <taxon>Bacteroidales</taxon>
        <taxon>Candidatus Cryptobacteroides</taxon>
    </lineage>
</organism>
<dbReference type="SUPFAM" id="SSF46689">
    <property type="entry name" value="Homeodomain-like"/>
    <property type="match status" value="1"/>
</dbReference>
<feature type="DNA-binding region" description="H-T-H motif" evidence="2">
    <location>
        <begin position="41"/>
        <end position="60"/>
    </location>
</feature>
<evidence type="ECO:0000256" key="3">
    <source>
        <dbReference type="SAM" id="Phobius"/>
    </source>
</evidence>
<evidence type="ECO:0000313" key="5">
    <source>
        <dbReference type="EMBL" id="MBO8470508.1"/>
    </source>
</evidence>
<dbReference type="InterPro" id="IPR023772">
    <property type="entry name" value="DNA-bd_HTH_TetR-type_CS"/>
</dbReference>
<dbReference type="AlphaFoldDB" id="A0A9D9NEG2"/>
<name>A0A9D9NEG2_9BACT</name>
<proteinExistence type="predicted"/>
<keyword evidence="3" id="KW-0812">Transmembrane</keyword>
<dbReference type="Gene3D" id="1.10.357.10">
    <property type="entry name" value="Tetracycline Repressor, domain 2"/>
    <property type="match status" value="1"/>
</dbReference>
<dbReference type="InterPro" id="IPR001647">
    <property type="entry name" value="HTH_TetR"/>
</dbReference>
<dbReference type="PRINTS" id="PR00455">
    <property type="entry name" value="HTHTETR"/>
</dbReference>
<feature type="transmembrane region" description="Helical" evidence="3">
    <location>
        <begin position="160"/>
        <end position="178"/>
    </location>
</feature>
<dbReference type="PROSITE" id="PS50977">
    <property type="entry name" value="HTH_TETR_2"/>
    <property type="match status" value="1"/>
</dbReference>
<dbReference type="EMBL" id="JADIMB010000026">
    <property type="protein sequence ID" value="MBO8470508.1"/>
    <property type="molecule type" value="Genomic_DNA"/>
</dbReference>